<dbReference type="NCBIfam" id="NF047864">
    <property type="entry name" value="CBU_0592_membra"/>
    <property type="match status" value="1"/>
</dbReference>
<dbReference type="Proteomes" id="UP000198942">
    <property type="component" value="Unassembled WGS sequence"/>
</dbReference>
<dbReference type="OrthoDB" id="711721at2"/>
<dbReference type="EMBL" id="FOCL01000007">
    <property type="protein sequence ID" value="SEO31831.1"/>
    <property type="molecule type" value="Genomic_DNA"/>
</dbReference>
<dbReference type="AlphaFoldDB" id="A0A1H8NQ41"/>
<sequence length="81" mass="8828">MEKNIFAIIGWAGVILCTLGYLLLNLKVLKADSWLFQTLNILGGLCLATAALNAHDLPNAAANVSWMAIGMFALARQLRQR</sequence>
<feature type="transmembrane region" description="Helical" evidence="1">
    <location>
        <begin position="60"/>
        <end position="78"/>
    </location>
</feature>
<accession>A0A1H8NQ41</accession>
<keyword evidence="4" id="KW-1185">Reference proteome</keyword>
<name>A0A1H8NQ41_9SPHI</name>
<reference evidence="4" key="1">
    <citation type="submission" date="2016-10" db="EMBL/GenBank/DDBJ databases">
        <authorList>
            <person name="Varghese N."/>
            <person name="Submissions S."/>
        </authorList>
    </citation>
    <scope>NUCLEOTIDE SEQUENCE [LARGE SCALE GENOMIC DNA]</scope>
    <source>
        <strain evidence="4">Gh-48</strain>
    </source>
</reference>
<gene>
    <name evidence="3" type="ORF">SAMN05192574_10752</name>
</gene>
<organism evidence="3 4">
    <name type="scientific">Mucilaginibacter gossypiicola</name>
    <dbReference type="NCBI Taxonomy" id="551995"/>
    <lineage>
        <taxon>Bacteria</taxon>
        <taxon>Pseudomonadati</taxon>
        <taxon>Bacteroidota</taxon>
        <taxon>Sphingobacteriia</taxon>
        <taxon>Sphingobacteriales</taxon>
        <taxon>Sphingobacteriaceae</taxon>
        <taxon>Mucilaginibacter</taxon>
    </lineage>
</organism>
<feature type="transmembrane region" description="Helical" evidence="1">
    <location>
        <begin position="6"/>
        <end position="24"/>
    </location>
</feature>
<feature type="transmembrane region" description="Helical" evidence="1">
    <location>
        <begin position="36"/>
        <end position="54"/>
    </location>
</feature>
<dbReference type="RefSeq" id="WP_091213989.1">
    <property type="nucleotide sequence ID" value="NZ_FOCL01000007.1"/>
</dbReference>
<feature type="domain" description="CBU-0592-like" evidence="2">
    <location>
        <begin position="7"/>
        <end position="81"/>
    </location>
</feature>
<evidence type="ECO:0000313" key="3">
    <source>
        <dbReference type="EMBL" id="SEO31831.1"/>
    </source>
</evidence>
<dbReference type="STRING" id="551995.SAMN05192574_10752"/>
<proteinExistence type="predicted"/>
<evidence type="ECO:0000259" key="2">
    <source>
        <dbReference type="Pfam" id="PF26604"/>
    </source>
</evidence>
<keyword evidence="1" id="KW-1133">Transmembrane helix</keyword>
<dbReference type="InterPro" id="IPR058058">
    <property type="entry name" value="CBU_0592-like"/>
</dbReference>
<keyword evidence="1" id="KW-0472">Membrane</keyword>
<evidence type="ECO:0000313" key="4">
    <source>
        <dbReference type="Proteomes" id="UP000198942"/>
    </source>
</evidence>
<protein>
    <recommendedName>
        <fullName evidence="2">CBU-0592-like domain-containing protein</fullName>
    </recommendedName>
</protein>
<keyword evidence="1" id="KW-0812">Transmembrane</keyword>
<evidence type="ECO:0000256" key="1">
    <source>
        <dbReference type="SAM" id="Phobius"/>
    </source>
</evidence>
<dbReference type="Pfam" id="PF26604">
    <property type="entry name" value="CBU_0592"/>
    <property type="match status" value="1"/>
</dbReference>